<dbReference type="SUPFAM" id="SSF46689">
    <property type="entry name" value="Homeodomain-like"/>
    <property type="match status" value="1"/>
</dbReference>
<gene>
    <name evidence="6" type="ORF">GCM10009750_16600</name>
</gene>
<name>A0ABN2MNE4_9MICO</name>
<feature type="DNA-binding region" description="H-T-H motif" evidence="4">
    <location>
        <begin position="28"/>
        <end position="47"/>
    </location>
</feature>
<evidence type="ECO:0000313" key="6">
    <source>
        <dbReference type="EMBL" id="GAA1833033.1"/>
    </source>
</evidence>
<comment type="caution">
    <text evidence="6">The sequence shown here is derived from an EMBL/GenBank/DDBJ whole genome shotgun (WGS) entry which is preliminary data.</text>
</comment>
<accession>A0ABN2MNE4</accession>
<organism evidence="6 7">
    <name type="scientific">Agromyces salentinus</name>
    <dbReference type="NCBI Taxonomy" id="269421"/>
    <lineage>
        <taxon>Bacteria</taxon>
        <taxon>Bacillati</taxon>
        <taxon>Actinomycetota</taxon>
        <taxon>Actinomycetes</taxon>
        <taxon>Micrococcales</taxon>
        <taxon>Microbacteriaceae</taxon>
        <taxon>Agromyces</taxon>
    </lineage>
</organism>
<feature type="domain" description="HTH tetR-type" evidence="5">
    <location>
        <begin position="5"/>
        <end position="65"/>
    </location>
</feature>
<dbReference type="EMBL" id="BAAANK010000004">
    <property type="protein sequence ID" value="GAA1833033.1"/>
    <property type="molecule type" value="Genomic_DNA"/>
</dbReference>
<dbReference type="InterPro" id="IPR050109">
    <property type="entry name" value="HTH-type_TetR-like_transc_reg"/>
</dbReference>
<sequence length="204" mass="21350">MSRPPAARDAVLDAFERLIIAEGERGATIDATARAAGVSKGGLLYHFGTRDALIAGLLARLHRLIDDDVALIDTAPEGAVAYFVRSSVELETPLDRTFIATVRLAQGGDHAAARAIDDVRGRWLDVLGRHVGDPTLALAITLIGDGLYYHAALRAEADAPTDPADGETAAIAASDPLGPAEMNDLIALLERLTAGAPADSDVRP</sequence>
<dbReference type="PRINTS" id="PR00455">
    <property type="entry name" value="HTHTETR"/>
</dbReference>
<dbReference type="InterPro" id="IPR001647">
    <property type="entry name" value="HTH_TetR"/>
</dbReference>
<keyword evidence="3" id="KW-0804">Transcription</keyword>
<dbReference type="Proteomes" id="UP001501746">
    <property type="component" value="Unassembled WGS sequence"/>
</dbReference>
<evidence type="ECO:0000313" key="7">
    <source>
        <dbReference type="Proteomes" id="UP001501746"/>
    </source>
</evidence>
<reference evidence="6 7" key="1">
    <citation type="journal article" date="2019" name="Int. J. Syst. Evol. Microbiol.">
        <title>The Global Catalogue of Microorganisms (GCM) 10K type strain sequencing project: providing services to taxonomists for standard genome sequencing and annotation.</title>
        <authorList>
            <consortium name="The Broad Institute Genomics Platform"/>
            <consortium name="The Broad Institute Genome Sequencing Center for Infectious Disease"/>
            <person name="Wu L."/>
            <person name="Ma J."/>
        </authorList>
    </citation>
    <scope>NUCLEOTIDE SEQUENCE [LARGE SCALE GENOMIC DNA]</scope>
    <source>
        <strain evidence="6 7">JCM 14323</strain>
    </source>
</reference>
<keyword evidence="7" id="KW-1185">Reference proteome</keyword>
<dbReference type="PROSITE" id="PS50977">
    <property type="entry name" value="HTH_TETR_2"/>
    <property type="match status" value="1"/>
</dbReference>
<dbReference type="PANTHER" id="PTHR30055">
    <property type="entry name" value="HTH-TYPE TRANSCRIPTIONAL REGULATOR RUTR"/>
    <property type="match status" value="1"/>
</dbReference>
<evidence type="ECO:0000256" key="1">
    <source>
        <dbReference type="ARBA" id="ARBA00023015"/>
    </source>
</evidence>
<keyword evidence="1" id="KW-0805">Transcription regulation</keyword>
<proteinExistence type="predicted"/>
<evidence type="ECO:0000259" key="5">
    <source>
        <dbReference type="PROSITE" id="PS50977"/>
    </source>
</evidence>
<keyword evidence="2 4" id="KW-0238">DNA-binding</keyword>
<protein>
    <submittedName>
        <fullName evidence="6">TetR/AcrR family transcriptional regulator</fullName>
    </submittedName>
</protein>
<dbReference type="Gene3D" id="1.10.357.10">
    <property type="entry name" value="Tetracycline Repressor, domain 2"/>
    <property type="match status" value="1"/>
</dbReference>
<dbReference type="PANTHER" id="PTHR30055:SF234">
    <property type="entry name" value="HTH-TYPE TRANSCRIPTIONAL REGULATOR BETI"/>
    <property type="match status" value="1"/>
</dbReference>
<dbReference type="RefSeq" id="WP_157428638.1">
    <property type="nucleotide sequence ID" value="NZ_BAAANK010000004.1"/>
</dbReference>
<dbReference type="Pfam" id="PF00440">
    <property type="entry name" value="TetR_N"/>
    <property type="match status" value="1"/>
</dbReference>
<evidence type="ECO:0000256" key="3">
    <source>
        <dbReference type="ARBA" id="ARBA00023163"/>
    </source>
</evidence>
<dbReference type="InterPro" id="IPR009057">
    <property type="entry name" value="Homeodomain-like_sf"/>
</dbReference>
<evidence type="ECO:0000256" key="4">
    <source>
        <dbReference type="PROSITE-ProRule" id="PRU00335"/>
    </source>
</evidence>
<evidence type="ECO:0000256" key="2">
    <source>
        <dbReference type="ARBA" id="ARBA00023125"/>
    </source>
</evidence>